<feature type="transmembrane region" description="Helical" evidence="5">
    <location>
        <begin position="234"/>
        <end position="251"/>
    </location>
</feature>
<keyword evidence="3 5" id="KW-1133">Transmembrane helix</keyword>
<feature type="transmembrane region" description="Helical" evidence="5">
    <location>
        <begin position="140"/>
        <end position="160"/>
    </location>
</feature>
<proteinExistence type="predicted"/>
<name>A0ABY5MHM9_9HYPH</name>
<gene>
    <name evidence="7" type="primary">yrbG_1</name>
    <name evidence="7" type="ORF">NTH_01190</name>
</gene>
<evidence type="ECO:0000313" key="7">
    <source>
        <dbReference type="EMBL" id="UUP16743.1"/>
    </source>
</evidence>
<dbReference type="InterPro" id="IPR004481">
    <property type="entry name" value="K/Na/Ca-exchanger"/>
</dbReference>
<evidence type="ECO:0000259" key="6">
    <source>
        <dbReference type="Pfam" id="PF01699"/>
    </source>
</evidence>
<dbReference type="Proteomes" id="UP001342418">
    <property type="component" value="Chromosome"/>
</dbReference>
<dbReference type="Pfam" id="PF01699">
    <property type="entry name" value="Na_Ca_ex"/>
    <property type="match status" value="2"/>
</dbReference>
<feature type="transmembrane region" description="Helical" evidence="5">
    <location>
        <begin position="78"/>
        <end position="101"/>
    </location>
</feature>
<keyword evidence="4 5" id="KW-0472">Membrane</keyword>
<dbReference type="RefSeq" id="WP_338529148.1">
    <property type="nucleotide sequence ID" value="NZ_CP030941.1"/>
</dbReference>
<sequence length="358" mass="36696">MLLDFSTLPLPLNLVLFTTAAVVVWFAGSRLTFYADAISNATGIGQAAIGIMLLAGVTSLPEIGVTATAAIAGDADLALNNLFGSIALQVAVLAMVDFLIGRRALTAAVSDPTVILQGSLNVIMISAAAAAMVIGDVSVFGVGLWAWGALAAYVACVYILSRGRGRRPWLAAGGERVERGPAGEQGGGSLSAAAGEPEALRSLIVKTAVVAAIILVAGYVVARSGEAIAEQTGLGSSFIGFVLVAIATSLPELSTALSAARRGLFTMAISDILGTNLINIAMIFLVDLLDTGEPVIGRMGPFAIFGALLAVVLTALFQAGVAERRDKSILRMGYDSVLVLIVYIGGIVLLYTLRSTGT</sequence>
<reference evidence="7 8" key="1">
    <citation type="submission" date="2018-07" db="EMBL/GenBank/DDBJ databases">
        <title>Genome sequence of Nitratireductor thuwali#1536.</title>
        <authorList>
            <person name="Michoud G."/>
            <person name="Merlino G."/>
            <person name="Sefrji F.O."/>
            <person name="Daffonchio D."/>
        </authorList>
    </citation>
    <scope>NUCLEOTIDE SEQUENCE [LARGE SCALE GENOMIC DNA]</scope>
    <source>
        <strain evidence="8">Nit1536</strain>
    </source>
</reference>
<feature type="transmembrane region" description="Helical" evidence="5">
    <location>
        <begin position="113"/>
        <end position="134"/>
    </location>
</feature>
<evidence type="ECO:0000313" key="8">
    <source>
        <dbReference type="Proteomes" id="UP001342418"/>
    </source>
</evidence>
<evidence type="ECO:0000256" key="2">
    <source>
        <dbReference type="ARBA" id="ARBA00022692"/>
    </source>
</evidence>
<dbReference type="InterPro" id="IPR004837">
    <property type="entry name" value="NaCa_Exmemb"/>
</dbReference>
<keyword evidence="2 5" id="KW-0812">Transmembrane</keyword>
<dbReference type="EMBL" id="CP030941">
    <property type="protein sequence ID" value="UUP16743.1"/>
    <property type="molecule type" value="Genomic_DNA"/>
</dbReference>
<evidence type="ECO:0000256" key="1">
    <source>
        <dbReference type="ARBA" id="ARBA00004141"/>
    </source>
</evidence>
<dbReference type="Gene3D" id="1.20.1420.30">
    <property type="entry name" value="NCX, central ion-binding region"/>
    <property type="match status" value="2"/>
</dbReference>
<protein>
    <submittedName>
        <fullName evidence="7">Inner membrane protein YrbG</fullName>
    </submittedName>
</protein>
<feature type="domain" description="Sodium/calcium exchanger membrane region" evidence="6">
    <location>
        <begin position="14"/>
        <end position="160"/>
    </location>
</feature>
<evidence type="ECO:0000256" key="3">
    <source>
        <dbReference type="ARBA" id="ARBA00022989"/>
    </source>
</evidence>
<feature type="transmembrane region" description="Helical" evidence="5">
    <location>
        <begin position="12"/>
        <end position="35"/>
    </location>
</feature>
<dbReference type="PANTHER" id="PTHR10846:SF8">
    <property type="entry name" value="INNER MEMBRANE PROTEIN YRBG"/>
    <property type="match status" value="1"/>
</dbReference>
<feature type="domain" description="Sodium/calcium exchanger membrane region" evidence="6">
    <location>
        <begin position="208"/>
        <end position="350"/>
    </location>
</feature>
<evidence type="ECO:0000256" key="4">
    <source>
        <dbReference type="ARBA" id="ARBA00023136"/>
    </source>
</evidence>
<evidence type="ECO:0000256" key="5">
    <source>
        <dbReference type="SAM" id="Phobius"/>
    </source>
</evidence>
<feature type="transmembrane region" description="Helical" evidence="5">
    <location>
        <begin position="203"/>
        <end position="222"/>
    </location>
</feature>
<comment type="subcellular location">
    <subcellularLocation>
        <location evidence="1">Membrane</location>
        <topology evidence="1">Multi-pass membrane protein</topology>
    </subcellularLocation>
</comment>
<accession>A0ABY5MHM9</accession>
<feature type="transmembrane region" description="Helical" evidence="5">
    <location>
        <begin position="263"/>
        <end position="286"/>
    </location>
</feature>
<feature type="transmembrane region" description="Helical" evidence="5">
    <location>
        <begin position="333"/>
        <end position="353"/>
    </location>
</feature>
<keyword evidence="8" id="KW-1185">Reference proteome</keyword>
<organism evidence="7 8">
    <name type="scientific">Nitratireductor thuwali</name>
    <dbReference type="NCBI Taxonomy" id="2267699"/>
    <lineage>
        <taxon>Bacteria</taxon>
        <taxon>Pseudomonadati</taxon>
        <taxon>Pseudomonadota</taxon>
        <taxon>Alphaproteobacteria</taxon>
        <taxon>Hyphomicrobiales</taxon>
        <taxon>Phyllobacteriaceae</taxon>
        <taxon>Nitratireductor</taxon>
    </lineage>
</organism>
<dbReference type="InterPro" id="IPR044880">
    <property type="entry name" value="NCX_ion-bd_dom_sf"/>
</dbReference>
<dbReference type="PANTHER" id="PTHR10846">
    <property type="entry name" value="SODIUM/POTASSIUM/CALCIUM EXCHANGER"/>
    <property type="match status" value="1"/>
</dbReference>
<feature type="transmembrane region" description="Helical" evidence="5">
    <location>
        <begin position="298"/>
        <end position="321"/>
    </location>
</feature>
<feature type="transmembrane region" description="Helical" evidence="5">
    <location>
        <begin position="47"/>
        <end position="72"/>
    </location>
</feature>